<accession>A0A1B6J1N6</accession>
<dbReference type="SUPFAM" id="SSF57625">
    <property type="entry name" value="Invertebrate chitin-binding proteins"/>
    <property type="match status" value="1"/>
</dbReference>
<dbReference type="InterPro" id="IPR036508">
    <property type="entry name" value="Chitin-bd_dom_sf"/>
</dbReference>
<proteinExistence type="predicted"/>
<name>A0A1B6J1N6_9HEMI</name>
<feature type="compositionally biased region" description="Low complexity" evidence="1">
    <location>
        <begin position="76"/>
        <end position="117"/>
    </location>
</feature>
<dbReference type="GO" id="GO:0008061">
    <property type="term" value="F:chitin binding"/>
    <property type="evidence" value="ECO:0007669"/>
    <property type="project" value="InterPro"/>
</dbReference>
<protein>
    <recommendedName>
        <fullName evidence="3">Chitin-binding type-2 domain-containing protein</fullName>
    </recommendedName>
</protein>
<dbReference type="Gene3D" id="2.170.140.10">
    <property type="entry name" value="Chitin binding domain"/>
    <property type="match status" value="1"/>
</dbReference>
<keyword evidence="2" id="KW-0732">Signal</keyword>
<dbReference type="GO" id="GO:0005576">
    <property type="term" value="C:extracellular region"/>
    <property type="evidence" value="ECO:0007669"/>
    <property type="project" value="InterPro"/>
</dbReference>
<dbReference type="InterPro" id="IPR002557">
    <property type="entry name" value="Chitin-bd_dom"/>
</dbReference>
<dbReference type="Pfam" id="PF01607">
    <property type="entry name" value="CBM_14"/>
    <property type="match status" value="1"/>
</dbReference>
<evidence type="ECO:0000256" key="2">
    <source>
        <dbReference type="SAM" id="SignalP"/>
    </source>
</evidence>
<dbReference type="AlphaFoldDB" id="A0A1B6J1N6"/>
<evidence type="ECO:0000259" key="3">
    <source>
        <dbReference type="SMART" id="SM00494"/>
    </source>
</evidence>
<gene>
    <name evidence="4" type="ORF">g.6249</name>
</gene>
<dbReference type="EMBL" id="GECU01014633">
    <property type="protein sequence ID" value="JAS93073.1"/>
    <property type="molecule type" value="Transcribed_RNA"/>
</dbReference>
<evidence type="ECO:0000313" key="4">
    <source>
        <dbReference type="EMBL" id="JAS93073.1"/>
    </source>
</evidence>
<feature type="signal peptide" evidence="2">
    <location>
        <begin position="1"/>
        <end position="23"/>
    </location>
</feature>
<feature type="chain" id="PRO_5008585536" description="Chitin-binding type-2 domain-containing protein" evidence="2">
    <location>
        <begin position="24"/>
        <end position="125"/>
    </location>
</feature>
<reference evidence="4" key="1">
    <citation type="submission" date="2015-11" db="EMBL/GenBank/DDBJ databases">
        <title>De novo transcriptome assembly of four potential Pierce s Disease insect vectors from Arizona vineyards.</title>
        <authorList>
            <person name="Tassone E.E."/>
        </authorList>
    </citation>
    <scope>NUCLEOTIDE SEQUENCE</scope>
</reference>
<dbReference type="SMART" id="SM00494">
    <property type="entry name" value="ChtBD2"/>
    <property type="match status" value="1"/>
</dbReference>
<feature type="region of interest" description="Disordered" evidence="1">
    <location>
        <begin position="76"/>
        <end position="125"/>
    </location>
</feature>
<sequence>MRMACLNLAILTVLSLLFAIAVCQKCPKHGETRKADPNNNCRYLLCREGKGRWYTCPQGKIFSESEQCCVWPKKSSSVAKSNKNSGNVQKSRNSNNGNSKKQNSGSSSSGQSTSGNGRYVADYHW</sequence>
<feature type="domain" description="Chitin-binding type-2" evidence="3">
    <location>
        <begin position="24"/>
        <end position="76"/>
    </location>
</feature>
<organism evidence="4">
    <name type="scientific">Homalodisca liturata</name>
    <dbReference type="NCBI Taxonomy" id="320908"/>
    <lineage>
        <taxon>Eukaryota</taxon>
        <taxon>Metazoa</taxon>
        <taxon>Ecdysozoa</taxon>
        <taxon>Arthropoda</taxon>
        <taxon>Hexapoda</taxon>
        <taxon>Insecta</taxon>
        <taxon>Pterygota</taxon>
        <taxon>Neoptera</taxon>
        <taxon>Paraneoptera</taxon>
        <taxon>Hemiptera</taxon>
        <taxon>Auchenorrhyncha</taxon>
        <taxon>Membracoidea</taxon>
        <taxon>Cicadellidae</taxon>
        <taxon>Cicadellinae</taxon>
        <taxon>Proconiini</taxon>
        <taxon>Homalodisca</taxon>
    </lineage>
</organism>
<evidence type="ECO:0000256" key="1">
    <source>
        <dbReference type="SAM" id="MobiDB-lite"/>
    </source>
</evidence>